<organism evidence="1 2">
    <name type="scientific">Pomacea canaliculata</name>
    <name type="common">Golden apple snail</name>
    <dbReference type="NCBI Taxonomy" id="400727"/>
    <lineage>
        <taxon>Eukaryota</taxon>
        <taxon>Metazoa</taxon>
        <taxon>Spiralia</taxon>
        <taxon>Lophotrochozoa</taxon>
        <taxon>Mollusca</taxon>
        <taxon>Gastropoda</taxon>
        <taxon>Caenogastropoda</taxon>
        <taxon>Architaenioglossa</taxon>
        <taxon>Ampullarioidea</taxon>
        <taxon>Ampullariidae</taxon>
        <taxon>Pomacea</taxon>
    </lineage>
</organism>
<dbReference type="AlphaFoldDB" id="A0A2T7NBJ0"/>
<comment type="caution">
    <text evidence="1">The sequence shown here is derived from an EMBL/GenBank/DDBJ whole genome shotgun (WGS) entry which is preliminary data.</text>
</comment>
<proteinExistence type="predicted"/>
<name>A0A2T7NBJ0_POMCA</name>
<reference evidence="1 2" key="1">
    <citation type="submission" date="2018-04" db="EMBL/GenBank/DDBJ databases">
        <title>The genome of golden apple snail Pomacea canaliculata provides insight into stress tolerance and invasive adaptation.</title>
        <authorList>
            <person name="Liu C."/>
            <person name="Liu B."/>
            <person name="Ren Y."/>
            <person name="Zhang Y."/>
            <person name="Wang H."/>
            <person name="Li S."/>
            <person name="Jiang F."/>
            <person name="Yin L."/>
            <person name="Zhang G."/>
            <person name="Qian W."/>
            <person name="Fan W."/>
        </authorList>
    </citation>
    <scope>NUCLEOTIDE SEQUENCE [LARGE SCALE GENOMIC DNA]</scope>
    <source>
        <strain evidence="1">SZHN2017</strain>
        <tissue evidence="1">Muscle</tissue>
    </source>
</reference>
<sequence length="129" mass="14503">METLTDACTALSPTCAPADLADVDAGETRARALTERDMCGDFRVPLRGEHASVPSTHPVVSECRMKEVSYHPFRYGRIVEDIDGLRLRVLFYNEQRPEPYFSYEQLREGNFLCLANAMIHVFADSTCGL</sequence>
<gene>
    <name evidence="1" type="ORF">C0Q70_21089</name>
</gene>
<evidence type="ECO:0000313" key="2">
    <source>
        <dbReference type="Proteomes" id="UP000245119"/>
    </source>
</evidence>
<dbReference type="EMBL" id="PZQS01000014">
    <property type="protein sequence ID" value="PVD18540.1"/>
    <property type="molecule type" value="Genomic_DNA"/>
</dbReference>
<evidence type="ECO:0000313" key="1">
    <source>
        <dbReference type="EMBL" id="PVD18540.1"/>
    </source>
</evidence>
<protein>
    <submittedName>
        <fullName evidence="1">Uncharacterized protein</fullName>
    </submittedName>
</protein>
<dbReference type="Proteomes" id="UP000245119">
    <property type="component" value="Linkage Group LG14"/>
</dbReference>
<keyword evidence="2" id="KW-1185">Reference proteome</keyword>
<accession>A0A2T7NBJ0</accession>